<dbReference type="PANTHER" id="PTHR37984">
    <property type="entry name" value="PROTEIN CBG26694"/>
    <property type="match status" value="1"/>
</dbReference>
<dbReference type="GO" id="GO:0015074">
    <property type="term" value="P:DNA integration"/>
    <property type="evidence" value="ECO:0007669"/>
    <property type="project" value="InterPro"/>
</dbReference>
<dbReference type="EMBL" id="CAJNOC010010233">
    <property type="protein sequence ID" value="CAF1137997.1"/>
    <property type="molecule type" value="Genomic_DNA"/>
</dbReference>
<dbReference type="SUPFAM" id="SSF53098">
    <property type="entry name" value="Ribonuclease H-like"/>
    <property type="match status" value="1"/>
</dbReference>
<feature type="region of interest" description="Disordered" evidence="1">
    <location>
        <begin position="339"/>
        <end position="363"/>
    </location>
</feature>
<dbReference type="Gene3D" id="3.30.420.10">
    <property type="entry name" value="Ribonuclease H-like superfamily/Ribonuclease H"/>
    <property type="match status" value="1"/>
</dbReference>
<dbReference type="Proteomes" id="UP000663879">
    <property type="component" value="Unassembled WGS sequence"/>
</dbReference>
<dbReference type="AlphaFoldDB" id="A0A814RRS7"/>
<gene>
    <name evidence="3" type="ORF">OXX778_LOCUS22774</name>
</gene>
<evidence type="ECO:0000313" key="3">
    <source>
        <dbReference type="EMBL" id="CAF1137997.1"/>
    </source>
</evidence>
<evidence type="ECO:0000313" key="4">
    <source>
        <dbReference type="Proteomes" id="UP000663879"/>
    </source>
</evidence>
<dbReference type="InterPro" id="IPR036397">
    <property type="entry name" value="RNaseH_sf"/>
</dbReference>
<dbReference type="GO" id="GO:0003676">
    <property type="term" value="F:nucleic acid binding"/>
    <property type="evidence" value="ECO:0007669"/>
    <property type="project" value="InterPro"/>
</dbReference>
<name>A0A814RRS7_9BILA</name>
<evidence type="ECO:0000256" key="1">
    <source>
        <dbReference type="SAM" id="MobiDB-lite"/>
    </source>
</evidence>
<protein>
    <recommendedName>
        <fullName evidence="2">Integrase catalytic domain-containing protein</fullName>
    </recommendedName>
</protein>
<keyword evidence="4" id="KW-1185">Reference proteome</keyword>
<dbReference type="OrthoDB" id="5953333at2759"/>
<reference evidence="3" key="1">
    <citation type="submission" date="2021-02" db="EMBL/GenBank/DDBJ databases">
        <authorList>
            <person name="Nowell W R."/>
        </authorList>
    </citation>
    <scope>NUCLEOTIDE SEQUENCE</scope>
    <source>
        <strain evidence="3">Ploen Becks lab</strain>
    </source>
</reference>
<evidence type="ECO:0000259" key="2">
    <source>
        <dbReference type="PROSITE" id="PS50994"/>
    </source>
</evidence>
<proteinExistence type="predicted"/>
<organism evidence="3 4">
    <name type="scientific">Brachionus calyciflorus</name>
    <dbReference type="NCBI Taxonomy" id="104777"/>
    <lineage>
        <taxon>Eukaryota</taxon>
        <taxon>Metazoa</taxon>
        <taxon>Spiralia</taxon>
        <taxon>Gnathifera</taxon>
        <taxon>Rotifera</taxon>
        <taxon>Eurotatoria</taxon>
        <taxon>Monogononta</taxon>
        <taxon>Pseudotrocha</taxon>
        <taxon>Ploima</taxon>
        <taxon>Brachionidae</taxon>
        <taxon>Brachionus</taxon>
    </lineage>
</organism>
<sequence>MLNGKAHKKLHGHVWFNGIDQEVEECVETCQKCQVNSDTSRFEPLNPSPIPTGPLKCISIDFYVPLRCGSYLMVIICEYSKYPLVYVIPRTTAAVVVLFSTFGIPEIVKTDNGPPFSSFVFSRFAREQGFKHRKITPLWPRANGMCERFMQNLGKVMRNSSITRKEWEAELIEFLRNYRSTPHSSTGFPPSQVMFKAKSIHKKVLENDSKAKAMMKVYGDKKLKTCVADFKIDEFVLVKWNRRFKSDSIYDPTRLELLKSTDDASEKPSVEGSLSVDQRLFHEFGDLLMVKDDDVIQNAEPNVGDVPEVDVTSELKSENRVVIKYGNDEVVSVKEVVRPKRNTRPPDRYENPVLYGVKSNNQQ</sequence>
<accession>A0A814RRS7</accession>
<dbReference type="PANTHER" id="PTHR37984:SF11">
    <property type="entry name" value="INTEGRASE CATALYTIC DOMAIN-CONTAINING PROTEIN"/>
    <property type="match status" value="1"/>
</dbReference>
<dbReference type="Pfam" id="PF00665">
    <property type="entry name" value="rve"/>
    <property type="match status" value="1"/>
</dbReference>
<comment type="caution">
    <text evidence="3">The sequence shown here is derived from an EMBL/GenBank/DDBJ whole genome shotgun (WGS) entry which is preliminary data.</text>
</comment>
<dbReference type="PROSITE" id="PS50994">
    <property type="entry name" value="INTEGRASE"/>
    <property type="match status" value="1"/>
</dbReference>
<feature type="domain" description="Integrase catalytic" evidence="2">
    <location>
        <begin position="50"/>
        <end position="198"/>
    </location>
</feature>
<dbReference type="InterPro" id="IPR012337">
    <property type="entry name" value="RNaseH-like_sf"/>
</dbReference>
<dbReference type="InterPro" id="IPR050951">
    <property type="entry name" value="Retrovirus_Pol_polyprotein"/>
</dbReference>
<dbReference type="InterPro" id="IPR001584">
    <property type="entry name" value="Integrase_cat-core"/>
</dbReference>
<feature type="compositionally biased region" description="Basic and acidic residues" evidence="1">
    <location>
        <begin position="339"/>
        <end position="350"/>
    </location>
</feature>